<keyword evidence="2" id="KW-1185">Reference proteome</keyword>
<protein>
    <submittedName>
        <fullName evidence="1">Uncharacterized protein</fullName>
    </submittedName>
</protein>
<organism evidence="1 2">
    <name type="scientific">Jatropha curcas</name>
    <name type="common">Barbados nut</name>
    <dbReference type="NCBI Taxonomy" id="180498"/>
    <lineage>
        <taxon>Eukaryota</taxon>
        <taxon>Viridiplantae</taxon>
        <taxon>Streptophyta</taxon>
        <taxon>Embryophyta</taxon>
        <taxon>Tracheophyta</taxon>
        <taxon>Spermatophyta</taxon>
        <taxon>Magnoliopsida</taxon>
        <taxon>eudicotyledons</taxon>
        <taxon>Gunneridae</taxon>
        <taxon>Pentapetalae</taxon>
        <taxon>rosids</taxon>
        <taxon>fabids</taxon>
        <taxon>Malpighiales</taxon>
        <taxon>Euphorbiaceae</taxon>
        <taxon>Crotonoideae</taxon>
        <taxon>Jatropheae</taxon>
        <taxon>Jatropha</taxon>
    </lineage>
</organism>
<sequence length="72" mass="8077">MRMLHFTPLKDSASSLRFAPPPARGQGMPMIPSVWHPRPNKILSTLDRTQSGPHGFVPRLEPSYSLKDLLLV</sequence>
<accession>A0A067KE18</accession>
<dbReference type="AlphaFoldDB" id="A0A067KE18"/>
<proteinExistence type="predicted"/>
<evidence type="ECO:0000313" key="2">
    <source>
        <dbReference type="Proteomes" id="UP000027138"/>
    </source>
</evidence>
<dbReference type="Proteomes" id="UP000027138">
    <property type="component" value="Unassembled WGS sequence"/>
</dbReference>
<dbReference type="EMBL" id="KK914676">
    <property type="protein sequence ID" value="KDP30505.1"/>
    <property type="molecule type" value="Genomic_DNA"/>
</dbReference>
<reference evidence="1 2" key="1">
    <citation type="journal article" date="2014" name="PLoS ONE">
        <title>Global Analysis of Gene Expression Profiles in Physic Nut (Jatropha curcas L.) Seedlings Exposed to Salt Stress.</title>
        <authorList>
            <person name="Zhang L."/>
            <person name="Zhang C."/>
            <person name="Wu P."/>
            <person name="Chen Y."/>
            <person name="Li M."/>
            <person name="Jiang H."/>
            <person name="Wu G."/>
        </authorList>
    </citation>
    <scope>NUCLEOTIDE SEQUENCE [LARGE SCALE GENOMIC DNA]</scope>
    <source>
        <strain evidence="2">cv. GZQX0401</strain>
        <tissue evidence="1">Young leaves</tissue>
    </source>
</reference>
<gene>
    <name evidence="1" type="ORF">JCGZ_17142</name>
</gene>
<name>A0A067KE18_JATCU</name>
<evidence type="ECO:0000313" key="1">
    <source>
        <dbReference type="EMBL" id="KDP30505.1"/>
    </source>
</evidence>